<feature type="compositionally biased region" description="Low complexity" evidence="2">
    <location>
        <begin position="321"/>
        <end position="331"/>
    </location>
</feature>
<dbReference type="Gene3D" id="3.30.1520.10">
    <property type="entry name" value="Phox-like domain"/>
    <property type="match status" value="1"/>
</dbReference>
<dbReference type="InterPro" id="IPR001683">
    <property type="entry name" value="PX_dom"/>
</dbReference>
<evidence type="ECO:0000259" key="4">
    <source>
        <dbReference type="PROSITE" id="PS50238"/>
    </source>
</evidence>
<protein>
    <recommendedName>
        <fullName evidence="7">Rho-GAP domain-containing protein</fullName>
    </recommendedName>
</protein>
<proteinExistence type="predicted"/>
<feature type="compositionally biased region" description="Polar residues" evidence="2">
    <location>
        <begin position="332"/>
        <end position="341"/>
    </location>
</feature>
<dbReference type="AlphaFoldDB" id="I2GYR3"/>
<dbReference type="PROSITE" id="PS50003">
    <property type="entry name" value="PH_DOMAIN"/>
    <property type="match status" value="1"/>
</dbReference>
<dbReference type="InterPro" id="IPR036871">
    <property type="entry name" value="PX_dom_sf"/>
</dbReference>
<feature type="compositionally biased region" description="Polar residues" evidence="2">
    <location>
        <begin position="282"/>
        <end position="309"/>
    </location>
</feature>
<dbReference type="InterPro" id="IPR001849">
    <property type="entry name" value="PH_domain"/>
</dbReference>
<dbReference type="SMART" id="SM00324">
    <property type="entry name" value="RhoGAP"/>
    <property type="match status" value="1"/>
</dbReference>
<dbReference type="InterPro" id="IPR000198">
    <property type="entry name" value="RhoGAP_dom"/>
</dbReference>
<feature type="compositionally biased region" description="Low complexity" evidence="2">
    <location>
        <begin position="260"/>
        <end position="277"/>
    </location>
</feature>
<dbReference type="GeneID" id="14493802"/>
<dbReference type="Gene3D" id="2.30.29.30">
    <property type="entry name" value="Pleckstrin-homology domain (PH domain)/Phosphotyrosine-binding domain (PTB)"/>
    <property type="match status" value="1"/>
</dbReference>
<dbReference type="SUPFAM" id="SSF48350">
    <property type="entry name" value="GTPase activation domain, GAP"/>
    <property type="match status" value="1"/>
</dbReference>
<dbReference type="GO" id="GO:0007010">
    <property type="term" value="P:cytoskeleton organization"/>
    <property type="evidence" value="ECO:0007669"/>
    <property type="project" value="UniProtKB-ARBA"/>
</dbReference>
<dbReference type="GO" id="GO:0035091">
    <property type="term" value="F:phosphatidylinositol binding"/>
    <property type="evidence" value="ECO:0007669"/>
    <property type="project" value="InterPro"/>
</dbReference>
<feature type="domain" description="Rho-GAP" evidence="4">
    <location>
        <begin position="913"/>
        <end position="1118"/>
    </location>
</feature>
<dbReference type="OMA" id="HRYSANL"/>
<dbReference type="GO" id="GO:0005096">
    <property type="term" value="F:GTPase activator activity"/>
    <property type="evidence" value="ECO:0007669"/>
    <property type="project" value="UniProtKB-KW"/>
</dbReference>
<feature type="compositionally biased region" description="Low complexity" evidence="2">
    <location>
        <begin position="189"/>
        <end position="204"/>
    </location>
</feature>
<dbReference type="PANTHER" id="PTHR23176:SF129">
    <property type="entry name" value="RHO GTPASE ACTIVATING PROTEIN AT 16F, ISOFORM E-RELATED"/>
    <property type="match status" value="1"/>
</dbReference>
<keyword evidence="1" id="KW-0343">GTPase activation</keyword>
<dbReference type="Gene3D" id="1.10.555.10">
    <property type="entry name" value="Rho GTPase activation protein"/>
    <property type="match status" value="1"/>
</dbReference>
<dbReference type="HOGENOM" id="CLU_010436_0_0_1"/>
<dbReference type="InParanoid" id="I2GYR3"/>
<feature type="compositionally biased region" description="Low complexity" evidence="2">
    <location>
        <begin position="800"/>
        <end position="822"/>
    </location>
</feature>
<dbReference type="Pfam" id="PF00169">
    <property type="entry name" value="PH"/>
    <property type="match status" value="1"/>
</dbReference>
<feature type="region of interest" description="Disordered" evidence="2">
    <location>
        <begin position="260"/>
        <end position="352"/>
    </location>
</feature>
<name>I2GYR3_HENB6</name>
<evidence type="ECO:0000256" key="1">
    <source>
        <dbReference type="ARBA" id="ARBA00022468"/>
    </source>
</evidence>
<dbReference type="SUPFAM" id="SSF50729">
    <property type="entry name" value="PH domain-like"/>
    <property type="match status" value="1"/>
</dbReference>
<feature type="compositionally biased region" description="Polar residues" evidence="2">
    <location>
        <begin position="446"/>
        <end position="456"/>
    </location>
</feature>
<evidence type="ECO:0000313" key="6">
    <source>
        <dbReference type="Proteomes" id="UP000002866"/>
    </source>
</evidence>
<keyword evidence="6" id="KW-1185">Reference proteome</keyword>
<dbReference type="SMART" id="SM00233">
    <property type="entry name" value="PH"/>
    <property type="match status" value="1"/>
</dbReference>
<evidence type="ECO:0000313" key="5">
    <source>
        <dbReference type="EMBL" id="CCH59265.1"/>
    </source>
</evidence>
<feature type="compositionally biased region" description="Low complexity" evidence="2">
    <location>
        <begin position="717"/>
        <end position="726"/>
    </location>
</feature>
<dbReference type="SUPFAM" id="SSF64268">
    <property type="entry name" value="PX domain"/>
    <property type="match status" value="1"/>
</dbReference>
<dbReference type="Pfam" id="PF00620">
    <property type="entry name" value="RhoGAP"/>
    <property type="match status" value="1"/>
</dbReference>
<feature type="compositionally biased region" description="Low complexity" evidence="2">
    <location>
        <begin position="342"/>
        <end position="352"/>
    </location>
</feature>
<dbReference type="STRING" id="1071380.I2GYR3"/>
<dbReference type="InterPro" id="IPR011993">
    <property type="entry name" value="PH-like_dom_sf"/>
</dbReference>
<organism evidence="5 6">
    <name type="scientific">Henningerozyma blattae (strain ATCC 34711 / CBS 6284 / DSM 70876 / NBRC 10599 / NRRL Y-10934 / UCD 77-7)</name>
    <name type="common">Yeast</name>
    <name type="synonym">Tetrapisispora blattae</name>
    <dbReference type="NCBI Taxonomy" id="1071380"/>
    <lineage>
        <taxon>Eukaryota</taxon>
        <taxon>Fungi</taxon>
        <taxon>Dikarya</taxon>
        <taxon>Ascomycota</taxon>
        <taxon>Saccharomycotina</taxon>
        <taxon>Saccharomycetes</taxon>
        <taxon>Saccharomycetales</taxon>
        <taxon>Saccharomycetaceae</taxon>
        <taxon>Henningerozyma</taxon>
    </lineage>
</organism>
<dbReference type="InterPro" id="IPR050729">
    <property type="entry name" value="Rho-GAP"/>
</dbReference>
<dbReference type="eggNOG" id="KOG4269">
    <property type="taxonomic scope" value="Eukaryota"/>
</dbReference>
<dbReference type="OrthoDB" id="185175at2759"/>
<feature type="region of interest" description="Disordered" evidence="2">
    <location>
        <begin position="26"/>
        <end position="52"/>
    </location>
</feature>
<feature type="compositionally biased region" description="Low complexity" evidence="2">
    <location>
        <begin position="26"/>
        <end position="35"/>
    </location>
</feature>
<dbReference type="Proteomes" id="UP000002866">
    <property type="component" value="Chromosome 2"/>
</dbReference>
<dbReference type="InterPro" id="IPR008936">
    <property type="entry name" value="Rho_GTPase_activation_prot"/>
</dbReference>
<dbReference type="GO" id="GO:0007165">
    <property type="term" value="P:signal transduction"/>
    <property type="evidence" value="ECO:0007669"/>
    <property type="project" value="InterPro"/>
</dbReference>
<accession>I2GYR3</accession>
<feature type="region of interest" description="Disordered" evidence="2">
    <location>
        <begin position="425"/>
        <end position="457"/>
    </location>
</feature>
<dbReference type="EMBL" id="HE806317">
    <property type="protein sequence ID" value="CCH59265.1"/>
    <property type="molecule type" value="Genomic_DNA"/>
</dbReference>
<reference evidence="5 6" key="1">
    <citation type="journal article" date="2011" name="Proc. Natl. Acad. Sci. U.S.A.">
        <title>Evolutionary erosion of yeast sex chromosomes by mating-type switching accidents.</title>
        <authorList>
            <person name="Gordon J.L."/>
            <person name="Armisen D."/>
            <person name="Proux-Wera E."/>
            <person name="Oheigeartaigh S.S."/>
            <person name="Byrne K.P."/>
            <person name="Wolfe K.H."/>
        </authorList>
    </citation>
    <scope>NUCLEOTIDE SEQUENCE [LARGE SCALE GENOMIC DNA]</scope>
    <source>
        <strain evidence="6">ATCC 34711 / CBS 6284 / DSM 70876 / NBRC 10599 / NRRL Y-10934 / UCD 77-7</strain>
    </source>
</reference>
<dbReference type="PANTHER" id="PTHR23176">
    <property type="entry name" value="RHO/RAC/CDC GTPASE-ACTIVATING PROTEIN"/>
    <property type="match status" value="1"/>
</dbReference>
<dbReference type="GO" id="GO:0005933">
    <property type="term" value="C:cellular bud"/>
    <property type="evidence" value="ECO:0007669"/>
    <property type="project" value="UniProtKB-ARBA"/>
</dbReference>
<feature type="region of interest" description="Disordered" evidence="2">
    <location>
        <begin position="717"/>
        <end position="872"/>
    </location>
</feature>
<feature type="domain" description="PH" evidence="3">
    <location>
        <begin position="601"/>
        <end position="708"/>
    </location>
</feature>
<feature type="region of interest" description="Disordered" evidence="2">
    <location>
        <begin position="189"/>
        <end position="213"/>
    </location>
</feature>
<dbReference type="Pfam" id="PF00787">
    <property type="entry name" value="PX"/>
    <property type="match status" value="1"/>
</dbReference>
<sequence>MNNQTSAHDSTPSLIGEYESGFSNSNISLSNSSNTHMHHNKNNMNTHNNISVTDNTMMNEDELIIKNKILREKIRENQTKIKKFQNDIRSLYNLTLNHSDSKSNIVMDVNIPFETLLNNVKSLPEYIDLQNEYSPVNLKPVLQERKPRPSRNVKDLDLDLKLPQRYYDRNQAVNSPTITTTAVSTVTTTPNPASTVNTNTTNNTMKDTPSKNNITITDRDELAALAAPATSVSYTTSRISISSPNKKKMNVPSNTIAPTFASANTTSAPTNTSKTITEPPAQKSSFENESTKSPMVSDTTPSHSISSNIPGLKIARTPLQNNGSTFNNANNTDFSKPNSIDFSPTSTSQSQSQLNLFNSLMDTAFDGTETKDRNSNDDNRLSFSLHSSDLKKSTTVTTTTSSIRTYVPSNDNVIEKSISNSNLQASTTTTYKSPSPRRKSAIDFRSPSTRRNSSIMSMPKSDIPLFVQPSEIDTIKLEVLSTLYSENEKIHDDPSSILSLFSVIDRSSDKEMFKFSKNPQQIYDLAKFIHSDMPSQPFPKLPSKQTFESFIPAKIDYRLNLLNEYFRMLSNLPVLTPKTSFKVAEFLSTDTVMRPLILDDEETIEGPLIMRKTKTLGNTTPWKLKHGVLDNGEIKVYENSIKTDEIRLKQANLEIMQNSHDDRNGAKNGFIITEHKKSALTANPKYFFCTETLKQRENWIKHISIYMENEIIMPTNSRSSESISTSDKIANEVPTTPSNIATSTAPSIADKDQTRNESISSFGPTFVTDLSGGSPYSAVNNSNTISNKGNDANPLTKNESPTLSTVNSSSSSVNGSQTSSVNSDKKKIKMRNLFPFKKVPNSQMNNTNNNSNSNNNNTNSSSPLEPMPENAELDTSAAPNFILNITNNNTNSLSTTMFDPSKFMFGAPIEVQLKLSSHLYKNRFQIPSVIFRCVEFLYKKNCLKSDGIFRLSGSSILIKAVQEVFDREFDIDLLDPNELNKHEGLTNIDVNVVCSLLKLYLRKLPHSIIGDENFNVFNGIVERFNGQDEVIALEYRNLVKNGVIKKDNLGLSYALFDLLNNVIQNKTFNRMGLRNLSIVFSTTLQIPANILQPFIVDFNCIFEGGLPLDDVSRRQFME</sequence>
<dbReference type="PROSITE" id="PS50238">
    <property type="entry name" value="RHOGAP"/>
    <property type="match status" value="1"/>
</dbReference>
<dbReference type="CDD" id="cd13277">
    <property type="entry name" value="PH_Bem3"/>
    <property type="match status" value="1"/>
</dbReference>
<dbReference type="RefSeq" id="XP_004178784.1">
    <property type="nucleotide sequence ID" value="XM_004178736.1"/>
</dbReference>
<dbReference type="CDD" id="cd06093">
    <property type="entry name" value="PX_domain"/>
    <property type="match status" value="1"/>
</dbReference>
<feature type="compositionally biased region" description="Polar residues" evidence="2">
    <location>
        <begin position="777"/>
        <end position="799"/>
    </location>
</feature>
<gene>
    <name evidence="5" type="primary">TBLA0B04270</name>
    <name evidence="5" type="ORF">TBLA_0B04270</name>
</gene>
<evidence type="ECO:0000256" key="2">
    <source>
        <dbReference type="SAM" id="MobiDB-lite"/>
    </source>
</evidence>
<evidence type="ECO:0008006" key="7">
    <source>
        <dbReference type="Google" id="ProtNLM"/>
    </source>
</evidence>
<dbReference type="KEGG" id="tbl:TBLA_0B04270"/>
<dbReference type="GO" id="GO:0005938">
    <property type="term" value="C:cell cortex"/>
    <property type="evidence" value="ECO:0007669"/>
    <property type="project" value="UniProtKB-ARBA"/>
</dbReference>
<evidence type="ECO:0000259" key="3">
    <source>
        <dbReference type="PROSITE" id="PS50003"/>
    </source>
</evidence>
<feature type="compositionally biased region" description="Low complexity" evidence="2">
    <location>
        <begin position="845"/>
        <end position="862"/>
    </location>
</feature>
<feature type="compositionally biased region" description="Polar residues" evidence="2">
    <location>
        <begin position="733"/>
        <end position="746"/>
    </location>
</feature>